<dbReference type="InterPro" id="IPR036085">
    <property type="entry name" value="PAZ_dom_sf"/>
</dbReference>
<dbReference type="GO" id="GO:0003723">
    <property type="term" value="F:RNA binding"/>
    <property type="evidence" value="ECO:0007669"/>
    <property type="project" value="UniProtKB-KW"/>
</dbReference>
<feature type="domain" description="PAZ" evidence="8">
    <location>
        <begin position="417"/>
        <end position="516"/>
    </location>
</feature>
<keyword evidence="5" id="KW-0943">RNA-mediated gene silencing</keyword>
<organism evidence="10 11">
    <name type="scientific">Ramazzottius varieornatus</name>
    <name type="common">Water bear</name>
    <name type="synonym">Tardigrade</name>
    <dbReference type="NCBI Taxonomy" id="947166"/>
    <lineage>
        <taxon>Eukaryota</taxon>
        <taxon>Metazoa</taxon>
        <taxon>Ecdysozoa</taxon>
        <taxon>Tardigrada</taxon>
        <taxon>Eutardigrada</taxon>
        <taxon>Parachela</taxon>
        <taxon>Hypsibioidea</taxon>
        <taxon>Ramazzottiidae</taxon>
        <taxon>Ramazzottius</taxon>
    </lineage>
</organism>
<gene>
    <name evidence="10" type="primary">RvY_09205-1</name>
    <name evidence="10" type="synonym">RvY_09205.1</name>
    <name evidence="10" type="ORF">RvY_09205</name>
</gene>
<dbReference type="FunFam" id="2.170.260.10:FF:000003">
    <property type="entry name" value="Piwi-like RNA-mediated gene silencing 2"/>
    <property type="match status" value="1"/>
</dbReference>
<evidence type="ECO:0000256" key="2">
    <source>
        <dbReference type="ARBA" id="ARBA00022473"/>
    </source>
</evidence>
<dbReference type="CDD" id="cd04658">
    <property type="entry name" value="Piwi_piwi-like_Euk"/>
    <property type="match status" value="1"/>
</dbReference>
<feature type="region of interest" description="Disordered" evidence="7">
    <location>
        <begin position="110"/>
        <end position="213"/>
    </location>
</feature>
<keyword evidence="11" id="KW-1185">Reference proteome</keyword>
<dbReference type="InterPro" id="IPR012337">
    <property type="entry name" value="RNaseH-like_sf"/>
</dbReference>
<evidence type="ECO:0000313" key="11">
    <source>
        <dbReference type="Proteomes" id="UP000186922"/>
    </source>
</evidence>
<dbReference type="Pfam" id="PF23278">
    <property type="entry name" value="Piwi_N"/>
    <property type="match status" value="1"/>
</dbReference>
<dbReference type="AlphaFoldDB" id="A0A1D1VAT1"/>
<dbReference type="SUPFAM" id="SSF53098">
    <property type="entry name" value="Ribonuclease H-like"/>
    <property type="match status" value="1"/>
</dbReference>
<dbReference type="Gene3D" id="2.170.260.10">
    <property type="entry name" value="paz domain"/>
    <property type="match status" value="1"/>
</dbReference>
<dbReference type="PANTHER" id="PTHR22891">
    <property type="entry name" value="EUKARYOTIC TRANSLATION INITIATION FACTOR 2C"/>
    <property type="match status" value="1"/>
</dbReference>
<evidence type="ECO:0000256" key="6">
    <source>
        <dbReference type="ARBA" id="ARBA00038291"/>
    </source>
</evidence>
<dbReference type="OrthoDB" id="445936at2759"/>
<dbReference type="STRING" id="947166.A0A1D1VAT1"/>
<dbReference type="Gene3D" id="3.40.50.2300">
    <property type="match status" value="1"/>
</dbReference>
<dbReference type="InterPro" id="IPR003100">
    <property type="entry name" value="PAZ_dom"/>
</dbReference>
<keyword evidence="4" id="KW-0694">RNA-binding</keyword>
<keyword evidence="3" id="KW-0963">Cytoplasm</keyword>
<evidence type="ECO:0000256" key="4">
    <source>
        <dbReference type="ARBA" id="ARBA00022884"/>
    </source>
</evidence>
<dbReference type="InterPro" id="IPR036397">
    <property type="entry name" value="RNaseH_sf"/>
</dbReference>
<evidence type="ECO:0000259" key="9">
    <source>
        <dbReference type="PROSITE" id="PS50822"/>
    </source>
</evidence>
<dbReference type="EMBL" id="BDGG01000004">
    <property type="protein sequence ID" value="GAU98000.1"/>
    <property type="molecule type" value="Genomic_DNA"/>
</dbReference>
<dbReference type="GO" id="GO:0034587">
    <property type="term" value="P:piRNA processing"/>
    <property type="evidence" value="ECO:0007669"/>
    <property type="project" value="UniProtKB-ARBA"/>
</dbReference>
<evidence type="ECO:0000259" key="8">
    <source>
        <dbReference type="PROSITE" id="PS50821"/>
    </source>
</evidence>
<feature type="compositionally biased region" description="Low complexity" evidence="7">
    <location>
        <begin position="17"/>
        <end position="46"/>
    </location>
</feature>
<evidence type="ECO:0000313" key="10">
    <source>
        <dbReference type="EMBL" id="GAU98000.1"/>
    </source>
</evidence>
<evidence type="ECO:0000256" key="1">
    <source>
        <dbReference type="ARBA" id="ARBA00004496"/>
    </source>
</evidence>
<dbReference type="PROSITE" id="PS50822">
    <property type="entry name" value="PIWI"/>
    <property type="match status" value="1"/>
</dbReference>
<feature type="domain" description="Piwi" evidence="9">
    <location>
        <begin position="684"/>
        <end position="1012"/>
    </location>
</feature>
<sequence length="1027" mass="114125">MTGRGIGRGIGRGLPRADSVAPPAAPSADDSVPSTSSAPTSAISPPQVTPGVGRGRGFALQAAAATPAPAQPAAAATGTLPQDAPPTAATTTVFARRGIVGRGRRLGVSASVPSTSVAAPEIGTTGTGLPPAPPAVGPIPREQPVDLAQRMQQLQTGDKPVASVPTADRRSGDAGQGPLQSATAPAGDGQAVAVPGARPGDIPQGAEGARLERERREAELRFKRKPKGQTGRPVNLAGNVVHFEAAQYAMVYEYRVDFYPQTWSTRLRPKLIEKIEQHFPGPYLFDFDNLFLAVQLPKEEQDYFVDSPFSPDQKYKLTVRQVMQNRVNESKELMNLVVRELEMALKFVQIGRNRYDPSKRVQLKEGNMPALEIWPGFQTSVNPYSGGILLMADAAFRVVRVGNVKMLLDQWKNTSGPRGELMQKLVRDNLIGSTVLTPYNDKSYTVSEIKWDENPTNTFKTREGDISYVDYYKKHHNIDIKDMKQPLMFSKPAPTGVRRRENRLIALIPELCQLTGIQDDLRANFNAMKAITQTTKLSPKNRFEYIANYLNSLKSTDIAKTLMESWGIKISTELLRFNGRVLPPESLQFGNARGMVTAPDNGDWTRSATCKGGILSSMPLQKWSIIFQQRDQRTAEEFSCMLGDVGQQLGMNVAAPNPMPLTTDTNIAYVNCVQSAVTKHKSEMVVLIFPTPRDDRYAAVKKACHVTYGVASQCINQRTLSKPDRMRAIVQKIALQMNCKLGGYLWRMGNIQIPLRQNDEPVRMMVVGIDAYHDLKRQRESVTAMVASTDDTFTRWHSRCNFQNPKAELGSGLNISFMSALNAYVKRNKFLPNVIVFFRDGLSDDELDKAGNYELPQLLHVCRDPAVVMELFQEDSSSSESSNSRSEADWDPEVYYIVVQKRINQRMFLVEKKGAEETLNNPKPGTVCDEVITRRDMYDFYLVPQNVREGSVTPVHFVVVHQPEKPRLSVDHIQSLAYKLTHMYYNWTGTIKVPAPCMYAHKLAYQSGACYDRTEPKMDIADKLFFL</sequence>
<dbReference type="CDD" id="cd02845">
    <property type="entry name" value="PAZ_piwi_like"/>
    <property type="match status" value="1"/>
</dbReference>
<feature type="compositionally biased region" description="Low complexity" evidence="7">
    <location>
        <begin position="59"/>
        <end position="87"/>
    </location>
</feature>
<name>A0A1D1VAT1_RAMVA</name>
<dbReference type="Pfam" id="PF02171">
    <property type="entry name" value="Piwi"/>
    <property type="match status" value="1"/>
</dbReference>
<dbReference type="GO" id="GO:0005737">
    <property type="term" value="C:cytoplasm"/>
    <property type="evidence" value="ECO:0007669"/>
    <property type="project" value="UniProtKB-SubCell"/>
</dbReference>
<dbReference type="SMART" id="SM00950">
    <property type="entry name" value="Piwi"/>
    <property type="match status" value="1"/>
</dbReference>
<reference evidence="10 11" key="1">
    <citation type="journal article" date="2016" name="Nat. Commun.">
        <title>Extremotolerant tardigrade genome and improved radiotolerance of human cultured cells by tardigrade-unique protein.</title>
        <authorList>
            <person name="Hashimoto T."/>
            <person name="Horikawa D.D."/>
            <person name="Saito Y."/>
            <person name="Kuwahara H."/>
            <person name="Kozuka-Hata H."/>
            <person name="Shin-I T."/>
            <person name="Minakuchi Y."/>
            <person name="Ohishi K."/>
            <person name="Motoyama A."/>
            <person name="Aizu T."/>
            <person name="Enomoto A."/>
            <person name="Kondo K."/>
            <person name="Tanaka S."/>
            <person name="Hara Y."/>
            <person name="Koshikawa S."/>
            <person name="Sagara H."/>
            <person name="Miura T."/>
            <person name="Yokobori S."/>
            <person name="Miyagawa K."/>
            <person name="Suzuki Y."/>
            <person name="Kubo T."/>
            <person name="Oyama M."/>
            <person name="Kohara Y."/>
            <person name="Fujiyama A."/>
            <person name="Arakawa K."/>
            <person name="Katayama T."/>
            <person name="Toyoda A."/>
            <person name="Kunieda T."/>
        </authorList>
    </citation>
    <scope>NUCLEOTIDE SEQUENCE [LARGE SCALE GENOMIC DNA]</scope>
    <source>
        <strain evidence="10 11">YOKOZUNA-1</strain>
    </source>
</reference>
<dbReference type="SUPFAM" id="SSF101690">
    <property type="entry name" value="PAZ domain"/>
    <property type="match status" value="1"/>
</dbReference>
<dbReference type="PROSITE" id="PS50821">
    <property type="entry name" value="PAZ"/>
    <property type="match status" value="1"/>
</dbReference>
<dbReference type="InterPro" id="IPR003165">
    <property type="entry name" value="Piwi"/>
</dbReference>
<dbReference type="SMART" id="SM00949">
    <property type="entry name" value="PAZ"/>
    <property type="match status" value="1"/>
</dbReference>
<evidence type="ECO:0000256" key="3">
    <source>
        <dbReference type="ARBA" id="ARBA00022490"/>
    </source>
</evidence>
<feature type="compositionally biased region" description="Gly residues" evidence="7">
    <location>
        <begin position="1"/>
        <end position="12"/>
    </location>
</feature>
<comment type="similarity">
    <text evidence="6">Belongs to the argonaute family. Piwi subfamily.</text>
</comment>
<comment type="caution">
    <text evidence="10">The sequence shown here is derived from an EMBL/GenBank/DDBJ whole genome shotgun (WGS) entry which is preliminary data.</text>
</comment>
<protein>
    <submittedName>
        <fullName evidence="10">Uncharacterized protein</fullName>
    </submittedName>
</protein>
<dbReference type="Proteomes" id="UP000186922">
    <property type="component" value="Unassembled WGS sequence"/>
</dbReference>
<accession>A0A1D1VAT1</accession>
<dbReference type="Pfam" id="PF02170">
    <property type="entry name" value="PAZ"/>
    <property type="match status" value="1"/>
</dbReference>
<evidence type="ECO:0000256" key="5">
    <source>
        <dbReference type="ARBA" id="ARBA00023158"/>
    </source>
</evidence>
<feature type="compositionally biased region" description="Low complexity" evidence="7">
    <location>
        <begin position="110"/>
        <end position="129"/>
    </location>
</feature>
<keyword evidence="2" id="KW-0217">Developmental protein</keyword>
<comment type="subcellular location">
    <subcellularLocation>
        <location evidence="1">Cytoplasm</location>
    </subcellularLocation>
</comment>
<proteinExistence type="inferred from homology"/>
<evidence type="ECO:0000256" key="7">
    <source>
        <dbReference type="SAM" id="MobiDB-lite"/>
    </source>
</evidence>
<feature type="region of interest" description="Disordered" evidence="7">
    <location>
        <begin position="1"/>
        <end position="87"/>
    </location>
</feature>
<dbReference type="Gene3D" id="3.30.420.10">
    <property type="entry name" value="Ribonuclease H-like superfamily/Ribonuclease H"/>
    <property type="match status" value="1"/>
</dbReference>